<evidence type="ECO:0000313" key="3">
    <source>
        <dbReference type="Proteomes" id="UP001305414"/>
    </source>
</evidence>
<name>A0AAN7UGL7_9PEZI</name>
<reference evidence="2 3" key="1">
    <citation type="submission" date="2023-10" db="EMBL/GenBank/DDBJ databases">
        <title>Draft genome sequence of Xylaria bambusicola isolate GMP-LS, the root and basal stem rot pathogen of sugarcane in Indonesia.</title>
        <authorList>
            <person name="Selvaraj P."/>
            <person name="Muralishankar V."/>
            <person name="Muruganantham S."/>
            <person name="Sp S."/>
            <person name="Haryani S."/>
            <person name="Lau K.J.X."/>
            <person name="Naqvi N.I."/>
        </authorList>
    </citation>
    <scope>NUCLEOTIDE SEQUENCE [LARGE SCALE GENOMIC DNA]</scope>
    <source>
        <strain evidence="2">GMP-LS</strain>
    </source>
</reference>
<proteinExistence type="predicted"/>
<comment type="caution">
    <text evidence="2">The sequence shown here is derived from an EMBL/GenBank/DDBJ whole genome shotgun (WGS) entry which is preliminary data.</text>
</comment>
<gene>
    <name evidence="2" type="ORF">RRF57_007724</name>
</gene>
<feature type="transmembrane region" description="Helical" evidence="1">
    <location>
        <begin position="85"/>
        <end position="118"/>
    </location>
</feature>
<keyword evidence="1" id="KW-0472">Membrane</keyword>
<protein>
    <submittedName>
        <fullName evidence="2">Uncharacterized protein</fullName>
    </submittedName>
</protein>
<keyword evidence="1" id="KW-0812">Transmembrane</keyword>
<organism evidence="2 3">
    <name type="scientific">Xylaria bambusicola</name>
    <dbReference type="NCBI Taxonomy" id="326684"/>
    <lineage>
        <taxon>Eukaryota</taxon>
        <taxon>Fungi</taxon>
        <taxon>Dikarya</taxon>
        <taxon>Ascomycota</taxon>
        <taxon>Pezizomycotina</taxon>
        <taxon>Sordariomycetes</taxon>
        <taxon>Xylariomycetidae</taxon>
        <taxon>Xylariales</taxon>
        <taxon>Xylariaceae</taxon>
        <taxon>Xylaria</taxon>
    </lineage>
</organism>
<evidence type="ECO:0000256" key="1">
    <source>
        <dbReference type="SAM" id="Phobius"/>
    </source>
</evidence>
<keyword evidence="1" id="KW-1133">Transmembrane helix</keyword>
<dbReference type="Proteomes" id="UP001305414">
    <property type="component" value="Unassembled WGS sequence"/>
</dbReference>
<accession>A0AAN7UGL7</accession>
<feature type="transmembrane region" description="Helical" evidence="1">
    <location>
        <begin position="48"/>
        <end position="73"/>
    </location>
</feature>
<keyword evidence="3" id="KW-1185">Reference proteome</keyword>
<sequence>MLVALALHSAEAVLIHLYIPYTYDLEAVERGDLSKYTPDFLPNAKKSFVAIGTSVNLTIVGVLIVKLNFLLFFRRLGTNLPKFTLLWWGVVAFTVAGAVVQIAMQLFGCFFGSITYIFSANCTDSAALSRIVANAIFSAVVDAVSDVLSECLIRQQWSLDGSG</sequence>
<evidence type="ECO:0000313" key="2">
    <source>
        <dbReference type="EMBL" id="KAK5632010.1"/>
    </source>
</evidence>
<dbReference type="AlphaFoldDB" id="A0AAN7UGL7"/>
<dbReference type="EMBL" id="JAWHQM010000022">
    <property type="protein sequence ID" value="KAK5632010.1"/>
    <property type="molecule type" value="Genomic_DNA"/>
</dbReference>